<evidence type="ECO:0000256" key="1">
    <source>
        <dbReference type="ARBA" id="ARBA00022679"/>
    </source>
</evidence>
<evidence type="ECO:0000313" key="4">
    <source>
        <dbReference type="EMBL" id="UFP96344.1"/>
    </source>
</evidence>
<sequence length="185" mass="20408">MSYTIDIGQLKDLQDIEVFVAASVYPAFDHPDLTDDQRAENERIVQISRAACESAIKAERRCIFVARGAQSQLAGFVIVDEADPQLPEIDWLIVGAQYHGTGVAQALMAQALQHIGPERQVKLSVIHYNGRAIRFYEKCGFRDAGWATGNYKISRRLMLRAGVAVNDPPPSGQLRQPDISNPSAS</sequence>
<reference evidence="4 5" key="1">
    <citation type="journal article" date="2021" name="Genome Biol. Evol.">
        <title>Complete Genome Sequencing of a Novel Gloeobacter Species from a Waterfall Cave in Mexico.</title>
        <authorList>
            <person name="Saw J.H."/>
            <person name="Cardona T."/>
            <person name="Montejano G."/>
        </authorList>
    </citation>
    <scope>NUCLEOTIDE SEQUENCE [LARGE SCALE GENOMIC DNA]</scope>
    <source>
        <strain evidence="4">MG652769</strain>
    </source>
</reference>
<keyword evidence="2" id="KW-0012">Acyltransferase</keyword>
<keyword evidence="1" id="KW-0808">Transferase</keyword>
<dbReference type="InterPro" id="IPR000182">
    <property type="entry name" value="GNAT_dom"/>
</dbReference>
<dbReference type="EMBL" id="CP063845">
    <property type="protein sequence ID" value="UFP96344.1"/>
    <property type="molecule type" value="Genomic_DNA"/>
</dbReference>
<dbReference type="CDD" id="cd04301">
    <property type="entry name" value="NAT_SF"/>
    <property type="match status" value="1"/>
</dbReference>
<dbReference type="Proteomes" id="UP001054846">
    <property type="component" value="Chromosome"/>
</dbReference>
<dbReference type="Gene3D" id="3.40.630.30">
    <property type="match status" value="1"/>
</dbReference>
<accession>A0ABY3PS45</accession>
<name>A0ABY3PS45_9CYAN</name>
<gene>
    <name evidence="4" type="ORF">ISF26_09090</name>
</gene>
<dbReference type="PANTHER" id="PTHR43800:SF1">
    <property type="entry name" value="PEPTIDYL-LYSINE N-ACETYLTRANSFERASE YJAB"/>
    <property type="match status" value="1"/>
</dbReference>
<organism evidence="4 5">
    <name type="scientific">Gloeobacter morelensis MG652769</name>
    <dbReference type="NCBI Taxonomy" id="2781736"/>
    <lineage>
        <taxon>Bacteria</taxon>
        <taxon>Bacillati</taxon>
        <taxon>Cyanobacteriota</taxon>
        <taxon>Cyanophyceae</taxon>
        <taxon>Gloeobacterales</taxon>
        <taxon>Gloeobacteraceae</taxon>
        <taxon>Gloeobacter</taxon>
        <taxon>Gloeobacter morelensis</taxon>
    </lineage>
</organism>
<evidence type="ECO:0000256" key="2">
    <source>
        <dbReference type="ARBA" id="ARBA00023315"/>
    </source>
</evidence>
<evidence type="ECO:0000313" key="5">
    <source>
        <dbReference type="Proteomes" id="UP001054846"/>
    </source>
</evidence>
<proteinExistence type="predicted"/>
<dbReference type="Pfam" id="PF00583">
    <property type="entry name" value="Acetyltransf_1"/>
    <property type="match status" value="1"/>
</dbReference>
<keyword evidence="5" id="KW-1185">Reference proteome</keyword>
<feature type="domain" description="N-acetyltransferase" evidence="3">
    <location>
        <begin position="23"/>
        <end position="160"/>
    </location>
</feature>
<dbReference type="PANTHER" id="PTHR43800">
    <property type="entry name" value="PEPTIDYL-LYSINE N-ACETYLTRANSFERASE YJAB"/>
    <property type="match status" value="1"/>
</dbReference>
<dbReference type="SUPFAM" id="SSF55729">
    <property type="entry name" value="Acyl-CoA N-acyltransferases (Nat)"/>
    <property type="match status" value="1"/>
</dbReference>
<evidence type="ECO:0000259" key="3">
    <source>
        <dbReference type="PROSITE" id="PS51186"/>
    </source>
</evidence>
<dbReference type="PROSITE" id="PS51186">
    <property type="entry name" value="GNAT"/>
    <property type="match status" value="1"/>
</dbReference>
<protein>
    <submittedName>
        <fullName evidence="4">GNAT family N-acetyltransferase</fullName>
    </submittedName>
</protein>
<dbReference type="InterPro" id="IPR016181">
    <property type="entry name" value="Acyl_CoA_acyltransferase"/>
</dbReference>